<reference evidence="2 3" key="1">
    <citation type="submission" date="2020-06" db="EMBL/GenBank/DDBJ databases">
        <authorList>
            <person name="Li R."/>
            <person name="Bekaert M."/>
        </authorList>
    </citation>
    <scope>NUCLEOTIDE SEQUENCE [LARGE SCALE GENOMIC DNA]</scope>
    <source>
        <strain evidence="3">wild</strain>
    </source>
</reference>
<evidence type="ECO:0000259" key="1">
    <source>
        <dbReference type="Pfam" id="PF25561"/>
    </source>
</evidence>
<name>A0A6J8EHP6_MYTCO</name>
<dbReference type="AlphaFoldDB" id="A0A6J8EHP6"/>
<evidence type="ECO:0000313" key="2">
    <source>
        <dbReference type="EMBL" id="CAC5418561.1"/>
    </source>
</evidence>
<sequence>MVLKIYLTPLERYLPPLERYLPPLEDFCNLDNVDECNILVPRKRSRNRLYSPKASGINIDHCEKDHILNKFFDSSDVFEHRSYDKCYRGKSNSLPALFHSHAWKSTLDKKSFPFQFDKFEERCSESSVCINKGTSDDSTSEMEDVILDFESIRSSDVDTSMFADSTMSKIKWATTLFKQWKSTRNIRANDPNVGLSPIRVDLAEMSLDELNYSISRFICEVRKTDGTEYPPDTLYSLVICLQL</sequence>
<organism evidence="2 3">
    <name type="scientific">Mytilus coruscus</name>
    <name type="common">Sea mussel</name>
    <dbReference type="NCBI Taxonomy" id="42192"/>
    <lineage>
        <taxon>Eukaryota</taxon>
        <taxon>Metazoa</taxon>
        <taxon>Spiralia</taxon>
        <taxon>Lophotrochozoa</taxon>
        <taxon>Mollusca</taxon>
        <taxon>Bivalvia</taxon>
        <taxon>Autobranchia</taxon>
        <taxon>Pteriomorphia</taxon>
        <taxon>Mytilida</taxon>
        <taxon>Mytiloidea</taxon>
        <taxon>Mytilidae</taxon>
        <taxon>Mytilinae</taxon>
        <taxon>Mytilus</taxon>
    </lineage>
</organism>
<dbReference type="PANTHER" id="PTHR45736:SF1">
    <property type="entry name" value="WITHOUT CHILDREN, ISOFORM B"/>
    <property type="match status" value="1"/>
</dbReference>
<dbReference type="InterPro" id="IPR051284">
    <property type="entry name" value="ZnF_MYMT-QRICH1"/>
</dbReference>
<feature type="domain" description="QRICH1-like" evidence="1">
    <location>
        <begin position="170"/>
        <end position="242"/>
    </location>
</feature>
<dbReference type="InterPro" id="IPR057926">
    <property type="entry name" value="QRICH1_dom"/>
</dbReference>
<protein>
    <recommendedName>
        <fullName evidence="1">QRICH1-like domain-containing protein</fullName>
    </recommendedName>
</protein>
<dbReference type="Proteomes" id="UP000507470">
    <property type="component" value="Unassembled WGS sequence"/>
</dbReference>
<gene>
    <name evidence="2" type="ORF">MCOR_50990</name>
</gene>
<dbReference type="OrthoDB" id="10414063at2759"/>
<dbReference type="Pfam" id="PF25561">
    <property type="entry name" value="QRICH1"/>
    <property type="match status" value="1"/>
</dbReference>
<keyword evidence="3" id="KW-1185">Reference proteome</keyword>
<dbReference type="PANTHER" id="PTHR45736">
    <property type="entry name" value="ZINC FINGER MYM-TYPE PROTEIN"/>
    <property type="match status" value="1"/>
</dbReference>
<proteinExistence type="predicted"/>
<accession>A0A6J8EHP6</accession>
<evidence type="ECO:0000313" key="3">
    <source>
        <dbReference type="Proteomes" id="UP000507470"/>
    </source>
</evidence>
<dbReference type="EMBL" id="CACVKT020008931">
    <property type="protein sequence ID" value="CAC5418561.1"/>
    <property type="molecule type" value="Genomic_DNA"/>
</dbReference>